<proteinExistence type="predicted"/>
<dbReference type="GeneID" id="94826885"/>
<reference evidence="2" key="1">
    <citation type="submission" date="2016-10" db="EMBL/GenBank/DDBJ databases">
        <authorList>
            <person name="Benchimol M."/>
            <person name="Almeida L.G."/>
            <person name="Vasconcelos A.T."/>
            <person name="Perreira-Neves A."/>
            <person name="Rosa I.A."/>
            <person name="Tasca T."/>
            <person name="Bogo M.R."/>
            <person name="de Souza W."/>
        </authorList>
    </citation>
    <scope>NUCLEOTIDE SEQUENCE [LARGE SCALE GENOMIC DNA]</scope>
    <source>
        <strain evidence="2">K</strain>
    </source>
</reference>
<protein>
    <submittedName>
        <fullName evidence="2">Uncharacterized protein</fullName>
    </submittedName>
</protein>
<accession>A0A1J4KEW9</accession>
<keyword evidence="1" id="KW-0812">Transmembrane</keyword>
<keyword evidence="1" id="KW-0472">Membrane</keyword>
<dbReference type="EMBL" id="MLAK01000671">
    <property type="protein sequence ID" value="OHT08308.1"/>
    <property type="molecule type" value="Genomic_DNA"/>
</dbReference>
<dbReference type="PANTHER" id="PTHR36220:SF1">
    <property type="entry name" value="GAMMA TUBULIN COMPLEX COMPONENT C-TERMINAL DOMAIN-CONTAINING PROTEIN"/>
    <property type="match status" value="1"/>
</dbReference>
<organism evidence="2 3">
    <name type="scientific">Tritrichomonas foetus</name>
    <dbReference type="NCBI Taxonomy" id="1144522"/>
    <lineage>
        <taxon>Eukaryota</taxon>
        <taxon>Metamonada</taxon>
        <taxon>Parabasalia</taxon>
        <taxon>Tritrichomonadida</taxon>
        <taxon>Tritrichomonadidae</taxon>
        <taxon>Tritrichomonas</taxon>
    </lineage>
</organism>
<comment type="caution">
    <text evidence="2">The sequence shown here is derived from an EMBL/GenBank/DDBJ whole genome shotgun (WGS) entry which is preliminary data.</text>
</comment>
<dbReference type="VEuPathDB" id="TrichDB:TRFO_04922"/>
<dbReference type="Proteomes" id="UP000179807">
    <property type="component" value="Unassembled WGS sequence"/>
</dbReference>
<sequence length="530" mass="59701">MFLSFLFTLSNSAEFKLKQTLWPDTTVDKAGYYGNSVDMSTDFAVVGSQYFNISGVTHHNSDRTGVVYAYKYNPTTDQYELTKGNTPKYNRIEPDTKSTTFLPGTFSSSVHITNDPPRLLVSAPYTNVAKDYKNDWPIFDENRQFAFNESQHIITQNGKEYYKELGAIYLYKFNVDTSLWEEEHVSVPSELMWLGGYGRTMAASNSLNKFAGSFMNKLKPQAVMVPKTLGEVFVSYFDDNGNVQMYPPIRPFAELTNYSHQRFGYQLSFVDQDKLFMVILDKDTGDYQGTYLYQLNAQNTWEQKHKVAFKDENSLYSNVGTSVGVRSDSSDNYLIAMNGTRKSDKHNVIILVNGNANAAEKEPIQVIDLENDYADYFKFCGDYLAVNMLKTVNIYKMNSATKQYELFQTIKDPEVISDFHKEQGIKYSDMEVTFPGNFAWEPEKCNQFILGAESATGAGLNREEAPFGRAYIYKLDESTGSGQEGTTEKPKDVALIAGCTAAAVIVVIIIIVVIVVVVKKKKGNDSSSSK</sequence>
<keyword evidence="1" id="KW-1133">Transmembrane helix</keyword>
<gene>
    <name evidence="2" type="ORF">TRFO_04922</name>
</gene>
<feature type="transmembrane region" description="Helical" evidence="1">
    <location>
        <begin position="493"/>
        <end position="518"/>
    </location>
</feature>
<dbReference type="AlphaFoldDB" id="A0A1J4KEW9"/>
<evidence type="ECO:0000313" key="2">
    <source>
        <dbReference type="EMBL" id="OHT08308.1"/>
    </source>
</evidence>
<keyword evidence="3" id="KW-1185">Reference proteome</keyword>
<dbReference type="RefSeq" id="XP_068361444.1">
    <property type="nucleotide sequence ID" value="XM_068492181.1"/>
</dbReference>
<evidence type="ECO:0000313" key="3">
    <source>
        <dbReference type="Proteomes" id="UP000179807"/>
    </source>
</evidence>
<evidence type="ECO:0000256" key="1">
    <source>
        <dbReference type="SAM" id="Phobius"/>
    </source>
</evidence>
<name>A0A1J4KEW9_9EUKA</name>
<dbReference type="PANTHER" id="PTHR36220">
    <property type="entry name" value="UNNAMED PRODUCT"/>
    <property type="match status" value="1"/>
</dbReference>